<keyword evidence="3" id="KW-0812">Transmembrane</keyword>
<dbReference type="InterPro" id="IPR050245">
    <property type="entry name" value="PrsA_foldase"/>
</dbReference>
<dbReference type="EMBL" id="DWWJ01000017">
    <property type="protein sequence ID" value="HJC40116.1"/>
    <property type="molecule type" value="Genomic_DNA"/>
</dbReference>
<evidence type="ECO:0000256" key="3">
    <source>
        <dbReference type="SAM" id="Phobius"/>
    </source>
</evidence>
<dbReference type="Pfam" id="PF13616">
    <property type="entry name" value="Rotamase_3"/>
    <property type="match status" value="1"/>
</dbReference>
<sequence>MSASREKKQRMASTANGPTEKQRREAAEASKARTRTILYTVIGVVIAVLVIALLVWHSGIFEKGKVVATVNGEDYTVAEMGYYYYPTANMYNRYGIAMDEATLRQNAVDSLQYTAALAAAAQADGFTLSEEGAASVDETIASLRTYAAQSGLSFTAYIRNAYGPYMTESLLRECLTRDTLVQEYYNDHSDSLTYEESEIQAYYEEHADELDTFTYSAVFIDGTVESTTDDSGNTVEPTEEETAAAMADAQAAADQMIQDLEAGGDFDTLAAAAEAAGQEETSSDTETTDDTEETEPTSYETTALGSSLSSNLNSSTDCVDWLTDTARQSGDLTTIEVADSGYWVLRFQERYRDEASWGDVNVRHIFIQAEVAEGADAPTDEAIQAAQEEAQSLLDQFNAGEQTAEAFAALAEEYSDDSGSNTNGGLYEHVTRSTNFFTAFLNWCFEDGRQVGDTGLVENTQSGQQGWHVMYLDAQNELLWHYTADNALRNADLTAWTDELQTTYPVTTDEANLALLG</sequence>
<evidence type="ECO:0000256" key="1">
    <source>
        <dbReference type="PROSITE-ProRule" id="PRU00278"/>
    </source>
</evidence>
<evidence type="ECO:0000313" key="6">
    <source>
        <dbReference type="Proteomes" id="UP000823882"/>
    </source>
</evidence>
<keyword evidence="1 5" id="KW-0413">Isomerase</keyword>
<dbReference type="EC" id="5.2.1.8" evidence="5"/>
<proteinExistence type="predicted"/>
<dbReference type="Pfam" id="PF13624">
    <property type="entry name" value="SurA_N_3"/>
    <property type="match status" value="1"/>
</dbReference>
<feature type="compositionally biased region" description="Low complexity" evidence="2">
    <location>
        <begin position="296"/>
        <end position="313"/>
    </location>
</feature>
<dbReference type="Gene3D" id="1.10.4030.10">
    <property type="entry name" value="Porin chaperone SurA, peptide-binding domain"/>
    <property type="match status" value="1"/>
</dbReference>
<reference evidence="5" key="1">
    <citation type="journal article" date="2021" name="PeerJ">
        <title>Extensive microbial diversity within the chicken gut microbiome revealed by metagenomics and culture.</title>
        <authorList>
            <person name="Gilroy R."/>
            <person name="Ravi A."/>
            <person name="Getino M."/>
            <person name="Pursley I."/>
            <person name="Horton D.L."/>
            <person name="Alikhan N.F."/>
            <person name="Baker D."/>
            <person name="Gharbi K."/>
            <person name="Hall N."/>
            <person name="Watson M."/>
            <person name="Adriaenssens E.M."/>
            <person name="Foster-Nyarko E."/>
            <person name="Jarju S."/>
            <person name="Secka A."/>
            <person name="Antonio M."/>
            <person name="Oren A."/>
            <person name="Chaudhuri R.R."/>
            <person name="La Ragione R."/>
            <person name="Hildebrand F."/>
            <person name="Pallen M.J."/>
        </authorList>
    </citation>
    <scope>NUCLEOTIDE SEQUENCE</scope>
    <source>
        <strain evidence="5">CHK186-1790</strain>
    </source>
</reference>
<keyword evidence="3" id="KW-0472">Membrane</keyword>
<dbReference type="AlphaFoldDB" id="A0A9D2NWS8"/>
<organism evidence="5 6">
    <name type="scientific">Candidatus Intestinimonas pullistercoris</name>
    <dbReference type="NCBI Taxonomy" id="2838623"/>
    <lineage>
        <taxon>Bacteria</taxon>
        <taxon>Bacillati</taxon>
        <taxon>Bacillota</taxon>
        <taxon>Clostridia</taxon>
        <taxon>Eubacteriales</taxon>
        <taxon>Intestinimonas</taxon>
    </lineage>
</organism>
<gene>
    <name evidence="5" type="ORF">H9701_01000</name>
</gene>
<feature type="compositionally biased region" description="Acidic residues" evidence="2">
    <location>
        <begin position="281"/>
        <end position="295"/>
    </location>
</feature>
<evidence type="ECO:0000313" key="5">
    <source>
        <dbReference type="EMBL" id="HJC40116.1"/>
    </source>
</evidence>
<evidence type="ECO:0000256" key="2">
    <source>
        <dbReference type="SAM" id="MobiDB-lite"/>
    </source>
</evidence>
<dbReference type="Gene3D" id="3.10.50.40">
    <property type="match status" value="1"/>
</dbReference>
<dbReference type="PROSITE" id="PS50198">
    <property type="entry name" value="PPIC_PPIASE_2"/>
    <property type="match status" value="1"/>
</dbReference>
<dbReference type="PANTHER" id="PTHR47245:SF2">
    <property type="entry name" value="PEPTIDYL-PROLYL CIS-TRANS ISOMERASE HP_0175-RELATED"/>
    <property type="match status" value="1"/>
</dbReference>
<feature type="transmembrane region" description="Helical" evidence="3">
    <location>
        <begin position="37"/>
        <end position="56"/>
    </location>
</feature>
<dbReference type="GO" id="GO:0003755">
    <property type="term" value="F:peptidyl-prolyl cis-trans isomerase activity"/>
    <property type="evidence" value="ECO:0007669"/>
    <property type="project" value="UniProtKB-KW"/>
</dbReference>
<name>A0A9D2NWS8_9FIRM</name>
<feature type="region of interest" description="Disordered" evidence="2">
    <location>
        <begin position="1"/>
        <end position="27"/>
    </location>
</feature>
<dbReference type="SUPFAM" id="SSF54534">
    <property type="entry name" value="FKBP-like"/>
    <property type="match status" value="1"/>
</dbReference>
<keyword evidence="3" id="KW-1133">Transmembrane helix</keyword>
<accession>A0A9D2NWS8</accession>
<dbReference type="InterPro" id="IPR027304">
    <property type="entry name" value="Trigger_fact/SurA_dom_sf"/>
</dbReference>
<comment type="caution">
    <text evidence="5">The sequence shown here is derived from an EMBL/GenBank/DDBJ whole genome shotgun (WGS) entry which is preliminary data.</text>
</comment>
<dbReference type="InterPro" id="IPR046357">
    <property type="entry name" value="PPIase_dom_sf"/>
</dbReference>
<feature type="region of interest" description="Disordered" evidence="2">
    <location>
        <begin position="273"/>
        <end position="313"/>
    </location>
</feature>
<reference evidence="5" key="2">
    <citation type="submission" date="2021-04" db="EMBL/GenBank/DDBJ databases">
        <authorList>
            <person name="Gilroy R."/>
        </authorList>
    </citation>
    <scope>NUCLEOTIDE SEQUENCE</scope>
    <source>
        <strain evidence="5">CHK186-1790</strain>
    </source>
</reference>
<protein>
    <submittedName>
        <fullName evidence="5">Peptidylprolyl isomerase</fullName>
        <ecNumber evidence="5">5.2.1.8</ecNumber>
    </submittedName>
</protein>
<dbReference type="SUPFAM" id="SSF109998">
    <property type="entry name" value="Triger factor/SurA peptide-binding domain-like"/>
    <property type="match status" value="1"/>
</dbReference>
<dbReference type="Proteomes" id="UP000823882">
    <property type="component" value="Unassembled WGS sequence"/>
</dbReference>
<evidence type="ECO:0000259" key="4">
    <source>
        <dbReference type="PROSITE" id="PS50198"/>
    </source>
</evidence>
<dbReference type="InterPro" id="IPR000297">
    <property type="entry name" value="PPIase_PpiC"/>
</dbReference>
<keyword evidence="1" id="KW-0697">Rotamase</keyword>
<dbReference type="PANTHER" id="PTHR47245">
    <property type="entry name" value="PEPTIDYLPROLYL ISOMERASE"/>
    <property type="match status" value="1"/>
</dbReference>
<feature type="domain" description="PpiC" evidence="4">
    <location>
        <begin position="357"/>
        <end position="474"/>
    </location>
</feature>